<evidence type="ECO:0000313" key="2">
    <source>
        <dbReference type="EMBL" id="KCV67429.1"/>
    </source>
</evidence>
<name>A0A058YZM5_FONAL</name>
<evidence type="ECO:0000313" key="3">
    <source>
        <dbReference type="Proteomes" id="UP000030693"/>
    </source>
</evidence>
<feature type="domain" description="Protein kinase" evidence="1">
    <location>
        <begin position="1"/>
        <end position="147"/>
    </location>
</feature>
<dbReference type="PANTHER" id="PTHR44329">
    <property type="entry name" value="SERINE/THREONINE-PROTEIN KINASE TNNI3K-RELATED"/>
    <property type="match status" value="1"/>
</dbReference>
<accession>A0A058YZM5</accession>
<dbReference type="PANTHER" id="PTHR44329:SF214">
    <property type="entry name" value="PROTEIN KINASE DOMAIN-CONTAINING PROTEIN"/>
    <property type="match status" value="1"/>
</dbReference>
<dbReference type="GeneID" id="20530846"/>
<dbReference type="GO" id="GO:0005524">
    <property type="term" value="F:ATP binding"/>
    <property type="evidence" value="ECO:0007669"/>
    <property type="project" value="InterPro"/>
</dbReference>
<protein>
    <recommendedName>
        <fullName evidence="1">Protein kinase domain-containing protein</fullName>
    </recommendedName>
</protein>
<organism evidence="2">
    <name type="scientific">Fonticula alba</name>
    <name type="common">Slime mold</name>
    <dbReference type="NCBI Taxonomy" id="691883"/>
    <lineage>
        <taxon>Eukaryota</taxon>
        <taxon>Rotosphaerida</taxon>
        <taxon>Fonticulaceae</taxon>
        <taxon>Fonticula</taxon>
    </lineage>
</organism>
<dbReference type="Gene3D" id="1.10.510.10">
    <property type="entry name" value="Transferase(Phosphotransferase) domain 1"/>
    <property type="match status" value="1"/>
</dbReference>
<dbReference type="InterPro" id="IPR051681">
    <property type="entry name" value="Ser/Thr_Kinases-Pseudokinases"/>
</dbReference>
<dbReference type="EMBL" id="KB932219">
    <property type="protein sequence ID" value="KCV67429.1"/>
    <property type="molecule type" value="Genomic_DNA"/>
</dbReference>
<dbReference type="InterPro" id="IPR000719">
    <property type="entry name" value="Prot_kinase_dom"/>
</dbReference>
<evidence type="ECO:0000259" key="1">
    <source>
        <dbReference type="PROSITE" id="PS50011"/>
    </source>
</evidence>
<dbReference type="RefSeq" id="XP_009498156.1">
    <property type="nucleotide sequence ID" value="XM_009499881.1"/>
</dbReference>
<dbReference type="OrthoDB" id="544350at2759"/>
<sequence>MCLSGRTRRTRHACSRSSGTSAWPCLAYAPPETLARLHGLPFALAPPDSSVVSLLKVDIYSLGVLLFSLVAAARPWSGTPQADILRAVLDGKRPDVAPGTGAPVRLADAASAAPWLAAFQQAYWQAWAADPRERPGAAALAASLAGLAAAFP</sequence>
<reference evidence="2" key="1">
    <citation type="submission" date="2013-04" db="EMBL/GenBank/DDBJ databases">
        <title>The Genome Sequence of Fonticula alba ATCC 38817.</title>
        <authorList>
            <consortium name="The Broad Institute Genomics Platform"/>
            <person name="Russ C."/>
            <person name="Cuomo C."/>
            <person name="Burger G."/>
            <person name="Gray M.W."/>
            <person name="Holland P.W.H."/>
            <person name="King N."/>
            <person name="Lang F.B.F."/>
            <person name="Roger A.J."/>
            <person name="Ruiz-Trillo I."/>
            <person name="Brown M."/>
            <person name="Walker B."/>
            <person name="Young S."/>
            <person name="Zeng Q."/>
            <person name="Gargeya S."/>
            <person name="Fitzgerald M."/>
            <person name="Haas B."/>
            <person name="Abouelleil A."/>
            <person name="Allen A.W."/>
            <person name="Alvarado L."/>
            <person name="Arachchi H.M."/>
            <person name="Berlin A.M."/>
            <person name="Chapman S.B."/>
            <person name="Gainer-Dewar J."/>
            <person name="Goldberg J."/>
            <person name="Griggs A."/>
            <person name="Gujja S."/>
            <person name="Hansen M."/>
            <person name="Howarth C."/>
            <person name="Imamovic A."/>
            <person name="Ireland A."/>
            <person name="Larimer J."/>
            <person name="McCowan C."/>
            <person name="Murphy C."/>
            <person name="Pearson M."/>
            <person name="Poon T.W."/>
            <person name="Priest M."/>
            <person name="Roberts A."/>
            <person name="Saif S."/>
            <person name="Shea T."/>
            <person name="Sisk P."/>
            <person name="Sykes S."/>
            <person name="Wortman J."/>
            <person name="Nusbaum C."/>
            <person name="Birren B."/>
        </authorList>
    </citation>
    <scope>NUCLEOTIDE SEQUENCE [LARGE SCALE GENOMIC DNA]</scope>
    <source>
        <strain evidence="2">ATCC 38817</strain>
    </source>
</reference>
<keyword evidence="3" id="KW-1185">Reference proteome</keyword>
<dbReference type="InterPro" id="IPR011009">
    <property type="entry name" value="Kinase-like_dom_sf"/>
</dbReference>
<dbReference type="Proteomes" id="UP000030693">
    <property type="component" value="Unassembled WGS sequence"/>
</dbReference>
<gene>
    <name evidence="2" type="ORF">H696_06121</name>
</gene>
<proteinExistence type="predicted"/>
<dbReference type="PROSITE" id="PS50011">
    <property type="entry name" value="PROTEIN_KINASE_DOM"/>
    <property type="match status" value="1"/>
</dbReference>
<dbReference type="GO" id="GO:0004674">
    <property type="term" value="F:protein serine/threonine kinase activity"/>
    <property type="evidence" value="ECO:0007669"/>
    <property type="project" value="TreeGrafter"/>
</dbReference>
<dbReference type="SUPFAM" id="SSF56112">
    <property type="entry name" value="Protein kinase-like (PK-like)"/>
    <property type="match status" value="1"/>
</dbReference>
<dbReference type="AlphaFoldDB" id="A0A058YZM5"/>